<dbReference type="InterPro" id="IPR021109">
    <property type="entry name" value="Peptidase_aspartic_dom_sf"/>
</dbReference>
<dbReference type="CDD" id="cd05483">
    <property type="entry name" value="retropepsin_like_bacteria"/>
    <property type="match status" value="1"/>
</dbReference>
<dbReference type="AlphaFoldDB" id="A0A160U0F9"/>
<dbReference type="InterPro" id="IPR001995">
    <property type="entry name" value="Peptidase_A2_cat"/>
</dbReference>
<evidence type="ECO:0000313" key="4">
    <source>
        <dbReference type="EMBL" id="CUS57033.1"/>
    </source>
</evidence>
<keyword evidence="2" id="KW-1133">Transmembrane helix</keyword>
<dbReference type="InterPro" id="IPR001969">
    <property type="entry name" value="Aspartic_peptidase_AS"/>
</dbReference>
<dbReference type="PROSITE" id="PS50175">
    <property type="entry name" value="ASP_PROT_RETROV"/>
    <property type="match status" value="1"/>
</dbReference>
<keyword evidence="1" id="KW-0378">Hydrolase</keyword>
<feature type="transmembrane region" description="Helical" evidence="2">
    <location>
        <begin position="21"/>
        <end position="43"/>
    </location>
</feature>
<sequence length="337" mass="37114">MREKDASMGGLPTTRTDEPRLVQHAVLLSLLLGLLLFLAPPAWSNTNDQQIIPFEMDSQDRLMAEISFENGSTATALIDTAATLPMIGGATARSANVGVIEGQEQFVEILGLGGKETFPLIDLPSLRTGSIALSQVPAALDSKIAVSGVRNVLPISALTGNVVDFDFDQGHVTAYDRRPAGRMREVLCKRPLVVRNGLYFVQVTINGRRGLALIDTGSTITYMNSKFASHAGTKVNEDETKRLLGITGDDYNMHVAHVSRFELDDVDMTGFNMIVSDPALFEHLGMADEPVMILGMDFLSQFRVQIDRENNLLYLRIRHSTAKKCLVCMEVQSYRRR</sequence>
<dbReference type="Pfam" id="PF13650">
    <property type="entry name" value="Asp_protease_2"/>
    <property type="match status" value="1"/>
</dbReference>
<dbReference type="GO" id="GO:0006508">
    <property type="term" value="P:proteolysis"/>
    <property type="evidence" value="ECO:0007669"/>
    <property type="project" value="InterPro"/>
</dbReference>
<organism evidence="4">
    <name type="scientific">hydrothermal vent metagenome</name>
    <dbReference type="NCBI Taxonomy" id="652676"/>
    <lineage>
        <taxon>unclassified sequences</taxon>
        <taxon>metagenomes</taxon>
        <taxon>ecological metagenomes</taxon>
    </lineage>
</organism>
<dbReference type="SUPFAM" id="SSF50630">
    <property type="entry name" value="Acid proteases"/>
    <property type="match status" value="1"/>
</dbReference>
<dbReference type="PROSITE" id="PS00141">
    <property type="entry name" value="ASP_PROTEASE"/>
    <property type="match status" value="1"/>
</dbReference>
<dbReference type="Gene3D" id="2.40.70.10">
    <property type="entry name" value="Acid Proteases"/>
    <property type="match status" value="2"/>
</dbReference>
<keyword evidence="2" id="KW-0472">Membrane</keyword>
<dbReference type="EMBL" id="CZQD01000035">
    <property type="protein sequence ID" value="CUS57033.1"/>
    <property type="molecule type" value="Genomic_DNA"/>
</dbReference>
<name>A0A160U0F9_9ZZZZ</name>
<gene>
    <name evidence="4" type="ORF">MGWOODY_Hyp1587</name>
</gene>
<evidence type="ECO:0000256" key="2">
    <source>
        <dbReference type="SAM" id="Phobius"/>
    </source>
</evidence>
<reference evidence="4" key="1">
    <citation type="submission" date="2015-10" db="EMBL/GenBank/DDBJ databases">
        <authorList>
            <person name="Gilbert D.G."/>
        </authorList>
    </citation>
    <scope>NUCLEOTIDE SEQUENCE</scope>
</reference>
<protein>
    <recommendedName>
        <fullName evidence="3">Peptidase A2 domain-containing protein</fullName>
    </recommendedName>
</protein>
<keyword evidence="2" id="KW-0812">Transmembrane</keyword>
<evidence type="ECO:0000259" key="3">
    <source>
        <dbReference type="PROSITE" id="PS50175"/>
    </source>
</evidence>
<proteinExistence type="predicted"/>
<dbReference type="InterPro" id="IPR034122">
    <property type="entry name" value="Retropepsin-like_bacterial"/>
</dbReference>
<dbReference type="GO" id="GO:0004190">
    <property type="term" value="F:aspartic-type endopeptidase activity"/>
    <property type="evidence" value="ECO:0007669"/>
    <property type="project" value="InterPro"/>
</dbReference>
<evidence type="ECO:0000256" key="1">
    <source>
        <dbReference type="ARBA" id="ARBA00022801"/>
    </source>
</evidence>
<accession>A0A160U0F9</accession>
<feature type="domain" description="Peptidase A2" evidence="3">
    <location>
        <begin position="210"/>
        <end position="298"/>
    </location>
</feature>